<dbReference type="Proteomes" id="UP000652761">
    <property type="component" value="Unassembled WGS sequence"/>
</dbReference>
<evidence type="ECO:0000313" key="2">
    <source>
        <dbReference type="EMBL" id="MQL95511.1"/>
    </source>
</evidence>
<feature type="compositionally biased region" description="Basic residues" evidence="1">
    <location>
        <begin position="1"/>
        <end position="11"/>
    </location>
</feature>
<feature type="region of interest" description="Disordered" evidence="1">
    <location>
        <begin position="57"/>
        <end position="96"/>
    </location>
</feature>
<proteinExistence type="predicted"/>
<feature type="region of interest" description="Disordered" evidence="1">
    <location>
        <begin position="1"/>
        <end position="43"/>
    </location>
</feature>
<feature type="region of interest" description="Disordered" evidence="1">
    <location>
        <begin position="111"/>
        <end position="160"/>
    </location>
</feature>
<dbReference type="AlphaFoldDB" id="A0A843VFU3"/>
<name>A0A843VFU3_COLES</name>
<accession>A0A843VFU3</accession>
<evidence type="ECO:0000313" key="3">
    <source>
        <dbReference type="Proteomes" id="UP000652761"/>
    </source>
</evidence>
<sequence>MKLKRRSKSRMGMRPSEEQVIGGGSGTGEQDSNTSSRLDRVEQMITGLHQMLAWMEQQQQAAAAQGEAVNRPAAPTAVVPDDVSPAKVRAAPPAMSASQVYVQATAHMLSTPAPQQVPPGSSSRAPEPKKPRRDEPAARGDRRSDSSRRPDESRRIRDLPHFGRLPSEILPIIKKLPEFRRPEPMTKPPSGHVANQYCEYHKDFGHTTDQCRSLKVEIVEMLRRDIIEKDVVDWRTKERTPEEERLARGGKGVVLVLAGGSAGGGDSGRKRK</sequence>
<gene>
    <name evidence="2" type="ORF">Taro_028182</name>
</gene>
<organism evidence="2 3">
    <name type="scientific">Colocasia esculenta</name>
    <name type="common">Wild taro</name>
    <name type="synonym">Arum esculentum</name>
    <dbReference type="NCBI Taxonomy" id="4460"/>
    <lineage>
        <taxon>Eukaryota</taxon>
        <taxon>Viridiplantae</taxon>
        <taxon>Streptophyta</taxon>
        <taxon>Embryophyta</taxon>
        <taxon>Tracheophyta</taxon>
        <taxon>Spermatophyta</taxon>
        <taxon>Magnoliopsida</taxon>
        <taxon>Liliopsida</taxon>
        <taxon>Araceae</taxon>
        <taxon>Aroideae</taxon>
        <taxon>Colocasieae</taxon>
        <taxon>Colocasia</taxon>
    </lineage>
</organism>
<feature type="compositionally biased region" description="Polar residues" evidence="1">
    <location>
        <begin position="112"/>
        <end position="124"/>
    </location>
</feature>
<dbReference type="OrthoDB" id="1752268at2759"/>
<comment type="caution">
    <text evidence="2">The sequence shown here is derived from an EMBL/GenBank/DDBJ whole genome shotgun (WGS) entry which is preliminary data.</text>
</comment>
<feature type="non-terminal residue" evidence="2">
    <location>
        <position position="272"/>
    </location>
</feature>
<reference evidence="2" key="1">
    <citation type="submission" date="2017-07" db="EMBL/GenBank/DDBJ databases">
        <title>Taro Niue Genome Assembly and Annotation.</title>
        <authorList>
            <person name="Atibalentja N."/>
            <person name="Keating K."/>
            <person name="Fields C.J."/>
        </authorList>
    </citation>
    <scope>NUCLEOTIDE SEQUENCE</scope>
    <source>
        <strain evidence="2">Niue_2</strain>
        <tissue evidence="2">Leaf</tissue>
    </source>
</reference>
<dbReference type="EMBL" id="NMUH01001800">
    <property type="protein sequence ID" value="MQL95511.1"/>
    <property type="molecule type" value="Genomic_DNA"/>
</dbReference>
<keyword evidence="3" id="KW-1185">Reference proteome</keyword>
<protein>
    <submittedName>
        <fullName evidence="2">Uncharacterized protein</fullName>
    </submittedName>
</protein>
<evidence type="ECO:0000256" key="1">
    <source>
        <dbReference type="SAM" id="MobiDB-lite"/>
    </source>
</evidence>
<feature type="compositionally biased region" description="Basic and acidic residues" evidence="1">
    <location>
        <begin position="126"/>
        <end position="160"/>
    </location>
</feature>